<protein>
    <submittedName>
        <fullName evidence="2">Uncharacterized protein</fullName>
    </submittedName>
</protein>
<sequence>MLRNLASTPESAHYRPIADALEDAVAKKIDRIAQMLNCPEKGEELRRAVTESRKEFLLAKQAEETLEEDVLDEEEFEDDEDDDYDEFDWTTE</sequence>
<name>A0A1H5B6Y1_9PSED</name>
<dbReference type="Proteomes" id="UP000198985">
    <property type="component" value="Unassembled WGS sequence"/>
</dbReference>
<evidence type="ECO:0000256" key="1">
    <source>
        <dbReference type="SAM" id="MobiDB-lite"/>
    </source>
</evidence>
<evidence type="ECO:0000313" key="3">
    <source>
        <dbReference type="Proteomes" id="UP000198985"/>
    </source>
</evidence>
<reference evidence="2 3" key="1">
    <citation type="submission" date="2016-10" db="EMBL/GenBank/DDBJ databases">
        <authorList>
            <person name="de Groot N.N."/>
        </authorList>
    </citation>
    <scope>NUCLEOTIDE SEQUENCE [LARGE SCALE GENOMIC DNA]</scope>
    <source>
        <strain evidence="2 3">BS3662</strain>
    </source>
</reference>
<dbReference type="EMBL" id="FNTY01000001">
    <property type="protein sequence ID" value="SED49988.1"/>
    <property type="molecule type" value="Genomic_DNA"/>
</dbReference>
<proteinExistence type="predicted"/>
<organism evidence="2 3">
    <name type="scientific">Pseudomonas migulae</name>
    <dbReference type="NCBI Taxonomy" id="78543"/>
    <lineage>
        <taxon>Bacteria</taxon>
        <taxon>Pseudomonadati</taxon>
        <taxon>Pseudomonadota</taxon>
        <taxon>Gammaproteobacteria</taxon>
        <taxon>Pseudomonadales</taxon>
        <taxon>Pseudomonadaceae</taxon>
        <taxon>Pseudomonas</taxon>
    </lineage>
</organism>
<accession>A0A1H5B6Y1</accession>
<dbReference type="AlphaFoldDB" id="A0A1H5B6Y1"/>
<feature type="region of interest" description="Disordered" evidence="1">
    <location>
        <begin position="64"/>
        <end position="92"/>
    </location>
</feature>
<gene>
    <name evidence="2" type="ORF">SAMN04490194_0569</name>
</gene>
<evidence type="ECO:0000313" key="2">
    <source>
        <dbReference type="EMBL" id="SED49988.1"/>
    </source>
</evidence>